<feature type="domain" description="HTH lysR-type" evidence="2">
    <location>
        <begin position="29"/>
        <end position="89"/>
    </location>
</feature>
<dbReference type="Gene3D" id="1.10.10.10">
    <property type="entry name" value="Winged helix-like DNA-binding domain superfamily/Winged helix DNA-binding domain"/>
    <property type="match status" value="1"/>
</dbReference>
<feature type="compositionally biased region" description="Low complexity" evidence="1">
    <location>
        <begin position="123"/>
        <end position="146"/>
    </location>
</feature>
<keyword evidence="4" id="KW-1185">Reference proteome</keyword>
<proteinExistence type="predicted"/>
<dbReference type="EMBL" id="MSDO01000022">
    <property type="protein sequence ID" value="OLO03397.1"/>
    <property type="molecule type" value="Genomic_DNA"/>
</dbReference>
<dbReference type="GO" id="GO:0003700">
    <property type="term" value="F:DNA-binding transcription factor activity"/>
    <property type="evidence" value="ECO:0007669"/>
    <property type="project" value="InterPro"/>
</dbReference>
<sequence>MTRTHHPTPRLQIRLVADTEIVLGPGKIDLLEAIERHGSIAAACRDMGLSYKKAWQLLDTMNRHLAAPVVNTASGGTQRGGATLTDLGRRLIVHYRQLTADLARNPSGQALLKSLSPDRKYTSSSHAGSAAEPEAEPAPGSGIESD</sequence>
<feature type="region of interest" description="Disordered" evidence="1">
    <location>
        <begin position="106"/>
        <end position="146"/>
    </location>
</feature>
<gene>
    <name evidence="3" type="ORF">BTW07_15090</name>
</gene>
<protein>
    <recommendedName>
        <fullName evidence="2">HTH lysR-type domain-containing protein</fullName>
    </recommendedName>
</protein>
<dbReference type="InterPro" id="IPR051815">
    <property type="entry name" value="Molybdate_resp_trans_reg"/>
</dbReference>
<evidence type="ECO:0000313" key="3">
    <source>
        <dbReference type="EMBL" id="OLO03397.1"/>
    </source>
</evidence>
<evidence type="ECO:0000259" key="2">
    <source>
        <dbReference type="Pfam" id="PF00126"/>
    </source>
</evidence>
<dbReference type="Proteomes" id="UP000186878">
    <property type="component" value="Unassembled WGS sequence"/>
</dbReference>
<evidence type="ECO:0000256" key="1">
    <source>
        <dbReference type="SAM" id="MobiDB-lite"/>
    </source>
</evidence>
<organism evidence="3 4">
    <name type="scientific">Salinicola socius</name>
    <dbReference type="NCBI Taxonomy" id="404433"/>
    <lineage>
        <taxon>Bacteria</taxon>
        <taxon>Pseudomonadati</taxon>
        <taxon>Pseudomonadota</taxon>
        <taxon>Gammaproteobacteria</taxon>
        <taxon>Oceanospirillales</taxon>
        <taxon>Halomonadaceae</taxon>
        <taxon>Salinicola</taxon>
    </lineage>
</organism>
<name>A0A1Q8SPP1_9GAMM</name>
<dbReference type="STRING" id="404433.BTW07_15090"/>
<dbReference type="SUPFAM" id="SSF46785">
    <property type="entry name" value="Winged helix' DNA-binding domain"/>
    <property type="match status" value="1"/>
</dbReference>
<evidence type="ECO:0000313" key="4">
    <source>
        <dbReference type="Proteomes" id="UP000186878"/>
    </source>
</evidence>
<dbReference type="InterPro" id="IPR036388">
    <property type="entry name" value="WH-like_DNA-bd_sf"/>
</dbReference>
<dbReference type="InterPro" id="IPR036390">
    <property type="entry name" value="WH_DNA-bd_sf"/>
</dbReference>
<comment type="caution">
    <text evidence="3">The sequence shown here is derived from an EMBL/GenBank/DDBJ whole genome shotgun (WGS) entry which is preliminary data.</text>
</comment>
<dbReference type="AlphaFoldDB" id="A0A1Q8SPP1"/>
<dbReference type="PANTHER" id="PTHR30432:SF1">
    <property type="entry name" value="DNA-BINDING TRANSCRIPTIONAL DUAL REGULATOR MODE"/>
    <property type="match status" value="1"/>
</dbReference>
<dbReference type="Pfam" id="PF00126">
    <property type="entry name" value="HTH_1"/>
    <property type="match status" value="1"/>
</dbReference>
<dbReference type="RefSeq" id="WP_075570998.1">
    <property type="nucleotide sequence ID" value="NZ_MSDO01000022.1"/>
</dbReference>
<reference evidence="3 4" key="1">
    <citation type="submission" date="2016-12" db="EMBL/GenBank/DDBJ databases">
        <title>Draft genome sequences of strains Salinicola socius SMB35, Salinicola sp. MH3R3-1 and Chromohalobacter sp. SMB17 from the Verkhnekamsk potash mining region of Russia.</title>
        <authorList>
            <person name="Mavrodi D.V."/>
            <person name="Olsson B.E."/>
            <person name="Korsakova E.S."/>
            <person name="Pyankova A."/>
            <person name="Mavrodi O.V."/>
            <person name="Plotnikova E.G."/>
        </authorList>
    </citation>
    <scope>NUCLEOTIDE SEQUENCE [LARGE SCALE GENOMIC DNA]</scope>
    <source>
        <strain evidence="3 4">SMB35</strain>
    </source>
</reference>
<dbReference type="InterPro" id="IPR000847">
    <property type="entry name" value="LysR_HTH_N"/>
</dbReference>
<accession>A0A1Q8SPP1</accession>
<dbReference type="OrthoDB" id="9800709at2"/>
<dbReference type="PANTHER" id="PTHR30432">
    <property type="entry name" value="TRANSCRIPTIONAL REGULATOR MODE"/>
    <property type="match status" value="1"/>
</dbReference>